<dbReference type="Pfam" id="PF13354">
    <property type="entry name" value="Beta-lactamase2"/>
    <property type="match status" value="1"/>
</dbReference>
<name>A0A7X2T4C2_9FIRM</name>
<dbReference type="InterPro" id="IPR000871">
    <property type="entry name" value="Beta-lactam_class-A"/>
</dbReference>
<sequence length="287" mass="32600">MKKLVLIGICLAMMGCTKEEPVIIEDKNKEEIIVEEVKEVDDLSELNQMISDYIQTSELDPSMVSYAIQDLQTGKITGSANMDENFTAGSVYKLPLCMLWYDRIDQGLVSASQPLYYSESCNEPGGQIEKDFQIGSYIPLSTVLAYTLIYSDNAGGHILFESIGGWTEYKKQAANYSSHPQNEEFFSLSNYLNAQYMCDVMKQIYDNQELYKDVIEYLRIASPDDYLNHTIQVDMVQKVGWCENFVNSCGLSLNGHPYSLCVFTAYNNYGLTVMGDINQICYNYFNQ</sequence>
<dbReference type="AlphaFoldDB" id="A0A7X2T4C2"/>
<evidence type="ECO:0000259" key="1">
    <source>
        <dbReference type="Pfam" id="PF13354"/>
    </source>
</evidence>
<keyword evidence="2" id="KW-0378">Hydrolase</keyword>
<reference evidence="2 3" key="1">
    <citation type="submission" date="2019-08" db="EMBL/GenBank/DDBJ databases">
        <title>In-depth cultivation of the pig gut microbiome towards novel bacterial diversity and tailored functional studies.</title>
        <authorList>
            <person name="Wylensek D."/>
            <person name="Hitch T.C.A."/>
            <person name="Clavel T."/>
        </authorList>
    </citation>
    <scope>NUCLEOTIDE SEQUENCE [LARGE SCALE GENOMIC DNA]</scope>
    <source>
        <strain evidence="2 3">LKV-178-WT-2G</strain>
    </source>
</reference>
<dbReference type="PANTHER" id="PTHR35333:SF3">
    <property type="entry name" value="BETA-LACTAMASE-TYPE TRANSPEPTIDASE FOLD CONTAINING PROTEIN"/>
    <property type="match status" value="1"/>
</dbReference>
<dbReference type="Proteomes" id="UP000470082">
    <property type="component" value="Unassembled WGS sequence"/>
</dbReference>
<proteinExistence type="predicted"/>
<accession>A0A7X2T4C2</accession>
<organism evidence="2 3">
    <name type="scientific">Floccifex porci</name>
    <dbReference type="NCBI Taxonomy" id="2606629"/>
    <lineage>
        <taxon>Bacteria</taxon>
        <taxon>Bacillati</taxon>
        <taxon>Bacillota</taxon>
        <taxon>Erysipelotrichia</taxon>
        <taxon>Erysipelotrichales</taxon>
        <taxon>Erysipelotrichaceae</taxon>
        <taxon>Floccifex</taxon>
    </lineage>
</organism>
<keyword evidence="3" id="KW-1185">Reference proteome</keyword>
<protein>
    <submittedName>
        <fullName evidence="2">Serine hydrolase</fullName>
    </submittedName>
</protein>
<dbReference type="PANTHER" id="PTHR35333">
    <property type="entry name" value="BETA-LACTAMASE"/>
    <property type="match status" value="1"/>
</dbReference>
<comment type="caution">
    <text evidence="2">The sequence shown here is derived from an EMBL/GenBank/DDBJ whole genome shotgun (WGS) entry which is preliminary data.</text>
</comment>
<dbReference type="InterPro" id="IPR012338">
    <property type="entry name" value="Beta-lactam/transpept-like"/>
</dbReference>
<feature type="domain" description="Beta-lactamase class A catalytic" evidence="1">
    <location>
        <begin position="67"/>
        <end position="264"/>
    </location>
</feature>
<dbReference type="GO" id="GO:0046677">
    <property type="term" value="P:response to antibiotic"/>
    <property type="evidence" value="ECO:0007669"/>
    <property type="project" value="InterPro"/>
</dbReference>
<evidence type="ECO:0000313" key="3">
    <source>
        <dbReference type="Proteomes" id="UP000470082"/>
    </source>
</evidence>
<evidence type="ECO:0000313" key="2">
    <source>
        <dbReference type="EMBL" id="MSS02449.1"/>
    </source>
</evidence>
<dbReference type="GO" id="GO:0030655">
    <property type="term" value="P:beta-lactam antibiotic catabolic process"/>
    <property type="evidence" value="ECO:0007669"/>
    <property type="project" value="InterPro"/>
</dbReference>
<gene>
    <name evidence="2" type="ORF">FYJ50_10240</name>
</gene>
<dbReference type="InterPro" id="IPR045155">
    <property type="entry name" value="Beta-lactam_cat"/>
</dbReference>
<dbReference type="Gene3D" id="3.40.710.10">
    <property type="entry name" value="DD-peptidase/beta-lactamase superfamily"/>
    <property type="match status" value="1"/>
</dbReference>
<dbReference type="RefSeq" id="WP_154461660.1">
    <property type="nucleotide sequence ID" value="NZ_VUMM01000036.1"/>
</dbReference>
<dbReference type="PROSITE" id="PS51257">
    <property type="entry name" value="PROKAR_LIPOPROTEIN"/>
    <property type="match status" value="1"/>
</dbReference>
<dbReference type="EMBL" id="VUMM01000036">
    <property type="protein sequence ID" value="MSS02449.1"/>
    <property type="molecule type" value="Genomic_DNA"/>
</dbReference>
<dbReference type="SUPFAM" id="SSF56601">
    <property type="entry name" value="beta-lactamase/transpeptidase-like"/>
    <property type="match status" value="1"/>
</dbReference>
<dbReference type="GO" id="GO:0008800">
    <property type="term" value="F:beta-lactamase activity"/>
    <property type="evidence" value="ECO:0007669"/>
    <property type="project" value="InterPro"/>
</dbReference>